<dbReference type="PANTHER" id="PTHR30616">
    <property type="entry name" value="UNCHARACTERIZED PROTEIN YFIH"/>
    <property type="match status" value="1"/>
</dbReference>
<dbReference type="GO" id="GO:0005507">
    <property type="term" value="F:copper ion binding"/>
    <property type="evidence" value="ECO:0007669"/>
    <property type="project" value="TreeGrafter"/>
</dbReference>
<name>A0A2V4PIM1_9ACTN</name>
<comment type="catalytic activity">
    <reaction evidence="13">
        <text>adenosine + H2O + H(+) = inosine + NH4(+)</text>
        <dbReference type="Rhea" id="RHEA:24408"/>
        <dbReference type="ChEBI" id="CHEBI:15377"/>
        <dbReference type="ChEBI" id="CHEBI:15378"/>
        <dbReference type="ChEBI" id="CHEBI:16335"/>
        <dbReference type="ChEBI" id="CHEBI:17596"/>
        <dbReference type="ChEBI" id="CHEBI:28938"/>
        <dbReference type="EC" id="3.5.4.4"/>
    </reaction>
    <physiologicalReaction direction="left-to-right" evidence="13">
        <dbReference type="Rhea" id="RHEA:24409"/>
    </physiologicalReaction>
</comment>
<reference evidence="17 18" key="1">
    <citation type="submission" date="2018-03" db="EMBL/GenBank/DDBJ databases">
        <title>Bioinformatic expansion and discovery of thiopeptide antibiotics.</title>
        <authorList>
            <person name="Schwalen C.J."/>
            <person name="Hudson G.A."/>
            <person name="Mitchell D.A."/>
        </authorList>
    </citation>
    <scope>NUCLEOTIDE SEQUENCE [LARGE SCALE GENOMIC DNA]</scope>
    <source>
        <strain evidence="17 18">ATCC 21389</strain>
    </source>
</reference>
<dbReference type="EMBL" id="PYBW01000022">
    <property type="protein sequence ID" value="PYC85399.1"/>
    <property type="molecule type" value="Genomic_DNA"/>
</dbReference>
<evidence type="ECO:0000256" key="16">
    <source>
        <dbReference type="RuleBase" id="RU361274"/>
    </source>
</evidence>
<evidence type="ECO:0000256" key="12">
    <source>
        <dbReference type="ARBA" id="ARBA00023008"/>
    </source>
</evidence>
<dbReference type="NCBIfam" id="TIGR00726">
    <property type="entry name" value="peptidoglycan editing factor PgeF"/>
    <property type="match status" value="1"/>
</dbReference>
<comment type="function">
    <text evidence="4">Purine nucleoside enzyme that catalyzes the phosphorolysis of adenosine and inosine nucleosides, yielding D-ribose 1-phosphate and the respective free bases, adenine and hypoxanthine. Also catalyzes the phosphorolysis of S-methyl-5'-thioadenosine into adenine and S-methyl-5-thio-alpha-D-ribose 1-phosphate. Also has adenosine deaminase activity.</text>
</comment>
<dbReference type="FunFam" id="3.60.140.10:FF:000003">
    <property type="entry name" value="Polyphenol oxidase"/>
    <property type="match status" value="1"/>
</dbReference>
<dbReference type="InterPro" id="IPR038371">
    <property type="entry name" value="Cu_polyphenol_OxRdtase_sf"/>
</dbReference>
<keyword evidence="18" id="KW-1185">Reference proteome</keyword>
<dbReference type="Pfam" id="PF02578">
    <property type="entry name" value="Cu-oxidase_4"/>
    <property type="match status" value="1"/>
</dbReference>
<sequence>MDVSQLAPGISYAVTDRTGGVSPAPYDGRNLGGLTGDDYANVLRNRQLTAAQLGLAPDRVVFMHQVHSATVARVAAPFTAAAPDLDGIWTTEPGLALASLGADCAAVLVADPVARIIGAAHSGRAGTMSGVATNLVTAMSEAGADPARMTAYIGPAACGRCYEVPEAMRAESAALLPETYATTSWGTPSLDLPAGIAAQLRKAGLTDVHRDPRCTIETADLYSHRRDAPTGRFAAYIWLA</sequence>
<evidence type="ECO:0000313" key="17">
    <source>
        <dbReference type="EMBL" id="PYC85399.1"/>
    </source>
</evidence>
<evidence type="ECO:0000256" key="5">
    <source>
        <dbReference type="ARBA" id="ARBA00007353"/>
    </source>
</evidence>
<comment type="similarity">
    <text evidence="5 16">Belongs to the purine nucleoside phosphorylase YfiH/LACC1 family.</text>
</comment>
<keyword evidence="11" id="KW-0560">Oxidoreductase</keyword>
<comment type="caution">
    <text evidence="17">The sequence shown here is derived from an EMBL/GenBank/DDBJ whole genome shotgun (WGS) entry which is preliminary data.</text>
</comment>
<dbReference type="RefSeq" id="WP_110666698.1">
    <property type="nucleotide sequence ID" value="NZ_PYBW01000022.1"/>
</dbReference>
<protein>
    <recommendedName>
        <fullName evidence="16">Purine nucleoside phosphorylase</fullName>
    </recommendedName>
</protein>
<comment type="subunit">
    <text evidence="6">Homodimer.</text>
</comment>
<dbReference type="GO" id="GO:0016491">
    <property type="term" value="F:oxidoreductase activity"/>
    <property type="evidence" value="ECO:0007669"/>
    <property type="project" value="UniProtKB-KW"/>
</dbReference>
<evidence type="ECO:0000256" key="4">
    <source>
        <dbReference type="ARBA" id="ARBA00003215"/>
    </source>
</evidence>
<dbReference type="InterPro" id="IPR003730">
    <property type="entry name" value="Cu_polyphenol_OxRdtase"/>
</dbReference>
<dbReference type="OrthoDB" id="4279at2"/>
<evidence type="ECO:0000313" key="18">
    <source>
        <dbReference type="Proteomes" id="UP000248039"/>
    </source>
</evidence>
<dbReference type="SUPFAM" id="SSF64438">
    <property type="entry name" value="CNF1/YfiH-like putative cysteine hydrolases"/>
    <property type="match status" value="1"/>
</dbReference>
<dbReference type="AlphaFoldDB" id="A0A2V4PIM1"/>
<dbReference type="GO" id="GO:0017061">
    <property type="term" value="F:S-methyl-5-thioadenosine phosphorylase activity"/>
    <property type="evidence" value="ECO:0007669"/>
    <property type="project" value="UniProtKB-EC"/>
</dbReference>
<evidence type="ECO:0000256" key="15">
    <source>
        <dbReference type="ARBA" id="ARBA00049893"/>
    </source>
</evidence>
<evidence type="ECO:0000256" key="7">
    <source>
        <dbReference type="ARBA" id="ARBA00022679"/>
    </source>
</evidence>
<comment type="cofactor">
    <cofactor evidence="3">
        <name>Cu(2+)</name>
        <dbReference type="ChEBI" id="CHEBI:29036"/>
    </cofactor>
</comment>
<evidence type="ECO:0000256" key="11">
    <source>
        <dbReference type="ARBA" id="ARBA00023002"/>
    </source>
</evidence>
<evidence type="ECO:0000256" key="13">
    <source>
        <dbReference type="ARBA" id="ARBA00047989"/>
    </source>
</evidence>
<keyword evidence="8" id="KW-0479">Metal-binding</keyword>
<evidence type="ECO:0000256" key="8">
    <source>
        <dbReference type="ARBA" id="ARBA00022723"/>
    </source>
</evidence>
<accession>A0A2V4PIM1</accession>
<dbReference type="GO" id="GO:0016787">
    <property type="term" value="F:hydrolase activity"/>
    <property type="evidence" value="ECO:0007669"/>
    <property type="project" value="UniProtKB-KW"/>
</dbReference>
<evidence type="ECO:0000256" key="3">
    <source>
        <dbReference type="ARBA" id="ARBA00001973"/>
    </source>
</evidence>
<gene>
    <name evidence="17" type="primary">pgeF</name>
    <name evidence="17" type="ORF">C7C46_06560</name>
</gene>
<dbReference type="PANTHER" id="PTHR30616:SF2">
    <property type="entry name" value="PURINE NUCLEOSIDE PHOSPHORYLASE LACC1"/>
    <property type="match status" value="1"/>
</dbReference>
<comment type="cofactor">
    <cofactor evidence="2">
        <name>Zn(2+)</name>
        <dbReference type="ChEBI" id="CHEBI:29105"/>
    </cofactor>
</comment>
<organism evidence="17 18">
    <name type="scientific">Streptomyces tateyamensis</name>
    <dbReference type="NCBI Taxonomy" id="565073"/>
    <lineage>
        <taxon>Bacteria</taxon>
        <taxon>Bacillati</taxon>
        <taxon>Actinomycetota</taxon>
        <taxon>Actinomycetes</taxon>
        <taxon>Kitasatosporales</taxon>
        <taxon>Streptomycetaceae</taxon>
        <taxon>Streptomyces</taxon>
    </lineage>
</organism>
<evidence type="ECO:0000256" key="1">
    <source>
        <dbReference type="ARBA" id="ARBA00000553"/>
    </source>
</evidence>
<dbReference type="CDD" id="cd16833">
    <property type="entry name" value="YfiH"/>
    <property type="match status" value="1"/>
</dbReference>
<comment type="catalytic activity">
    <reaction evidence="14">
        <text>adenosine + phosphate = alpha-D-ribose 1-phosphate + adenine</text>
        <dbReference type="Rhea" id="RHEA:27642"/>
        <dbReference type="ChEBI" id="CHEBI:16335"/>
        <dbReference type="ChEBI" id="CHEBI:16708"/>
        <dbReference type="ChEBI" id="CHEBI:43474"/>
        <dbReference type="ChEBI" id="CHEBI:57720"/>
        <dbReference type="EC" id="2.4.2.1"/>
    </reaction>
    <physiologicalReaction direction="left-to-right" evidence="14">
        <dbReference type="Rhea" id="RHEA:27643"/>
    </physiologicalReaction>
</comment>
<evidence type="ECO:0000256" key="14">
    <source>
        <dbReference type="ARBA" id="ARBA00048968"/>
    </source>
</evidence>
<evidence type="ECO:0000256" key="9">
    <source>
        <dbReference type="ARBA" id="ARBA00022801"/>
    </source>
</evidence>
<comment type="catalytic activity">
    <reaction evidence="15">
        <text>S-methyl-5'-thioadenosine + phosphate = 5-(methylsulfanyl)-alpha-D-ribose 1-phosphate + adenine</text>
        <dbReference type="Rhea" id="RHEA:11852"/>
        <dbReference type="ChEBI" id="CHEBI:16708"/>
        <dbReference type="ChEBI" id="CHEBI:17509"/>
        <dbReference type="ChEBI" id="CHEBI:43474"/>
        <dbReference type="ChEBI" id="CHEBI:58533"/>
        <dbReference type="EC" id="2.4.2.28"/>
    </reaction>
    <physiologicalReaction direction="left-to-right" evidence="15">
        <dbReference type="Rhea" id="RHEA:11853"/>
    </physiologicalReaction>
</comment>
<dbReference type="Gene3D" id="3.60.140.10">
    <property type="entry name" value="CNF1/YfiH-like putative cysteine hydrolases"/>
    <property type="match status" value="1"/>
</dbReference>
<evidence type="ECO:0000256" key="6">
    <source>
        <dbReference type="ARBA" id="ARBA00011738"/>
    </source>
</evidence>
<dbReference type="InterPro" id="IPR011324">
    <property type="entry name" value="Cytotoxic_necrot_fac-like_cat"/>
</dbReference>
<keyword evidence="10" id="KW-0862">Zinc</keyword>
<keyword evidence="9" id="KW-0378">Hydrolase</keyword>
<keyword evidence="7" id="KW-0808">Transferase</keyword>
<evidence type="ECO:0000256" key="10">
    <source>
        <dbReference type="ARBA" id="ARBA00022833"/>
    </source>
</evidence>
<dbReference type="Proteomes" id="UP000248039">
    <property type="component" value="Unassembled WGS sequence"/>
</dbReference>
<evidence type="ECO:0000256" key="2">
    <source>
        <dbReference type="ARBA" id="ARBA00001947"/>
    </source>
</evidence>
<proteinExistence type="inferred from homology"/>
<keyword evidence="12" id="KW-0186">Copper</keyword>
<comment type="catalytic activity">
    <reaction evidence="1">
        <text>inosine + phosphate = alpha-D-ribose 1-phosphate + hypoxanthine</text>
        <dbReference type="Rhea" id="RHEA:27646"/>
        <dbReference type="ChEBI" id="CHEBI:17368"/>
        <dbReference type="ChEBI" id="CHEBI:17596"/>
        <dbReference type="ChEBI" id="CHEBI:43474"/>
        <dbReference type="ChEBI" id="CHEBI:57720"/>
        <dbReference type="EC" id="2.4.2.1"/>
    </reaction>
    <physiologicalReaction direction="left-to-right" evidence="1">
        <dbReference type="Rhea" id="RHEA:27647"/>
    </physiologicalReaction>
</comment>